<reference evidence="3" key="1">
    <citation type="submission" date="2017-04" db="EMBL/GenBank/DDBJ databases">
        <title>Comparative genomics and description of representatives of a novel lineage of planctomycetes thriving in anoxic sediments.</title>
        <authorList>
            <person name="Spring S."/>
            <person name="Bunk B."/>
            <person name="Sproer C."/>
        </authorList>
    </citation>
    <scope>NUCLEOTIDE SEQUENCE [LARGE SCALE GENOMIC DNA]</scope>
    <source>
        <strain evidence="3">ST-PulAB-D4</strain>
    </source>
</reference>
<keyword evidence="3" id="KW-1185">Reference proteome</keyword>
<feature type="domain" description="DUF362" evidence="1">
    <location>
        <begin position="42"/>
        <end position="238"/>
    </location>
</feature>
<dbReference type="Proteomes" id="UP000193334">
    <property type="component" value="Chromosome"/>
</dbReference>
<evidence type="ECO:0000313" key="2">
    <source>
        <dbReference type="EMBL" id="ARN57714.1"/>
    </source>
</evidence>
<dbReference type="RefSeq" id="WP_085756339.1">
    <property type="nucleotide sequence ID" value="NZ_CP021023.1"/>
</dbReference>
<gene>
    <name evidence="2" type="ORF">STSP1_02136</name>
</gene>
<dbReference type="Pfam" id="PF04015">
    <property type="entry name" value="DUF362"/>
    <property type="match status" value="1"/>
</dbReference>
<organism evidence="2 3">
    <name type="scientific">Sedimentisphaera salicampi</name>
    <dbReference type="NCBI Taxonomy" id="1941349"/>
    <lineage>
        <taxon>Bacteria</taxon>
        <taxon>Pseudomonadati</taxon>
        <taxon>Planctomycetota</taxon>
        <taxon>Phycisphaerae</taxon>
        <taxon>Sedimentisphaerales</taxon>
        <taxon>Sedimentisphaeraceae</taxon>
        <taxon>Sedimentisphaera</taxon>
    </lineage>
</organism>
<dbReference type="EMBL" id="CP021023">
    <property type="protein sequence ID" value="ARN57714.1"/>
    <property type="molecule type" value="Genomic_DNA"/>
</dbReference>
<dbReference type="KEGG" id="pbp:STSP1_02136"/>
<proteinExistence type="predicted"/>
<dbReference type="STRING" id="1941349.STSP1_02136"/>
<evidence type="ECO:0000259" key="1">
    <source>
        <dbReference type="Pfam" id="PF04015"/>
    </source>
</evidence>
<name>A0A1W6LPL1_9BACT</name>
<accession>A0A1W6LPL1</accession>
<sequence length="313" mass="34755">MKPASFLYCKDYQRERLRETIAKHFELAGGLDKLVSRSDRLILKPNLIAPHPPERPSQTHPAFIIETARLLKDYGAKVTVADSPAWSNAEHCLEVLGAAGELREIGAEIKTFSNSVKTRLPIADIDVNISREALEADAIINLPKLKAHQQLTATIAFKNMFGVVCGKRKAYWHYKRGKNPEDFAAIILGIYEKTAPVFNLIDGIVCMEGRGPLNGNARNLGITLAGSSALSCELACARLLDYSIEELPLVKYYIEQNPSFKGKQAYMIGDNPELVAGCDFQKARIIPISFTFSRIARSAVKQLLIMLKIKAKR</sequence>
<evidence type="ECO:0000313" key="3">
    <source>
        <dbReference type="Proteomes" id="UP000193334"/>
    </source>
</evidence>
<dbReference type="InterPro" id="IPR007160">
    <property type="entry name" value="DUF362"/>
</dbReference>
<protein>
    <recommendedName>
        <fullName evidence="1">DUF362 domain-containing protein</fullName>
    </recommendedName>
</protein>
<dbReference type="AlphaFoldDB" id="A0A1W6LPL1"/>